<feature type="compositionally biased region" description="Polar residues" evidence="2">
    <location>
        <begin position="115"/>
        <end position="124"/>
    </location>
</feature>
<dbReference type="OrthoDB" id="445357at2759"/>
<gene>
    <name evidence="5" type="primary">LOC115741611</name>
</gene>
<feature type="region of interest" description="Disordered" evidence="2">
    <location>
        <begin position="72"/>
        <end position="129"/>
    </location>
</feature>
<keyword evidence="4" id="KW-1185">Reference proteome</keyword>
<reference evidence="5" key="1">
    <citation type="submission" date="2025-08" db="UniProtKB">
        <authorList>
            <consortium name="RefSeq"/>
        </authorList>
    </citation>
    <scope>IDENTIFICATION</scope>
    <source>
        <tissue evidence="5">Leaf</tissue>
    </source>
</reference>
<dbReference type="PANTHER" id="PTHR31879">
    <property type="entry name" value="DET1- AND DDB1-ASSOCIATED PROTEIN 1"/>
    <property type="match status" value="1"/>
</dbReference>
<dbReference type="GO" id="GO:0080008">
    <property type="term" value="C:Cul4-RING E3 ubiquitin ligase complex"/>
    <property type="evidence" value="ECO:0007669"/>
    <property type="project" value="TreeGrafter"/>
</dbReference>
<comment type="similarity">
    <text evidence="1">Belongs to the DDA1 family.</text>
</comment>
<dbReference type="Gene3D" id="1.10.720.30">
    <property type="entry name" value="SAP domain"/>
    <property type="match status" value="1"/>
</dbReference>
<dbReference type="Pfam" id="PF02037">
    <property type="entry name" value="SAP"/>
    <property type="match status" value="1"/>
</dbReference>
<protein>
    <submittedName>
        <fullName evidence="5">Uncharacterized protein LOC115741611</fullName>
    </submittedName>
</protein>
<dbReference type="InterPro" id="IPR033575">
    <property type="entry name" value="DDA1-like"/>
</dbReference>
<name>A0A8B8P9Y4_9MYRT</name>
<proteinExistence type="inferred from homology"/>
<organism evidence="4 5">
    <name type="scientific">Rhodamnia argentea</name>
    <dbReference type="NCBI Taxonomy" id="178133"/>
    <lineage>
        <taxon>Eukaryota</taxon>
        <taxon>Viridiplantae</taxon>
        <taxon>Streptophyta</taxon>
        <taxon>Embryophyta</taxon>
        <taxon>Tracheophyta</taxon>
        <taxon>Spermatophyta</taxon>
        <taxon>Magnoliopsida</taxon>
        <taxon>eudicotyledons</taxon>
        <taxon>Gunneridae</taxon>
        <taxon>Pentapetalae</taxon>
        <taxon>rosids</taxon>
        <taxon>malvids</taxon>
        <taxon>Myrtales</taxon>
        <taxon>Myrtaceae</taxon>
        <taxon>Myrtoideae</taxon>
        <taxon>Myrteae</taxon>
        <taxon>Australasian group</taxon>
        <taxon>Rhodamnia</taxon>
    </lineage>
</organism>
<dbReference type="KEGG" id="rarg:115741611"/>
<dbReference type="Proteomes" id="UP000827889">
    <property type="component" value="Chromosome 6"/>
</dbReference>
<accession>A0A8B8P9Y4</accession>
<dbReference type="PROSITE" id="PS50800">
    <property type="entry name" value="SAP"/>
    <property type="match status" value="1"/>
</dbReference>
<feature type="compositionally biased region" description="Basic and acidic residues" evidence="2">
    <location>
        <begin position="91"/>
        <end position="101"/>
    </location>
</feature>
<dbReference type="GeneID" id="115741611"/>
<dbReference type="SMART" id="SM00513">
    <property type="entry name" value="SAP"/>
    <property type="match status" value="1"/>
</dbReference>
<dbReference type="GO" id="GO:0032436">
    <property type="term" value="P:positive regulation of proteasomal ubiquitin-dependent protein catabolic process"/>
    <property type="evidence" value="ECO:0007669"/>
    <property type="project" value="TreeGrafter"/>
</dbReference>
<evidence type="ECO:0000313" key="5">
    <source>
        <dbReference type="RefSeq" id="XP_030531459.1"/>
    </source>
</evidence>
<dbReference type="AlphaFoldDB" id="A0A8B8P9Y4"/>
<evidence type="ECO:0000313" key="4">
    <source>
        <dbReference type="Proteomes" id="UP000827889"/>
    </source>
</evidence>
<evidence type="ECO:0000256" key="1">
    <source>
        <dbReference type="ARBA" id="ARBA00008042"/>
    </source>
</evidence>
<dbReference type="InterPro" id="IPR003034">
    <property type="entry name" value="SAP_dom"/>
</dbReference>
<dbReference type="PANTHER" id="PTHR31879:SF2">
    <property type="entry name" value="DET1- AND DDB1-ASSOCIATED PROTEIN 1"/>
    <property type="match status" value="1"/>
</dbReference>
<dbReference type="InterPro" id="IPR036361">
    <property type="entry name" value="SAP_dom_sf"/>
</dbReference>
<dbReference type="Pfam" id="PF10172">
    <property type="entry name" value="DDA1"/>
    <property type="match status" value="1"/>
</dbReference>
<evidence type="ECO:0000259" key="3">
    <source>
        <dbReference type="PROSITE" id="PS50800"/>
    </source>
</evidence>
<dbReference type="SUPFAM" id="SSF68906">
    <property type="entry name" value="SAP domain"/>
    <property type="match status" value="1"/>
</dbReference>
<dbReference type="InterPro" id="IPR018276">
    <property type="entry name" value="DDA1_dom"/>
</dbReference>
<sequence>MEGTSSHLSPSNPAATKLLSNLPSRGLFSSTALSSNPGGMRVYVCEHDTSPPEGQVIRTNQQNILIRALTIRKQRGDPSAKNAKGVTIVEGSRKRASERLLDNGTSSKRPAGQAGSRQEGSSSLLPDKDLHSLTVERLRAFLKERGLSPKGKKDELIARLKGANG</sequence>
<feature type="domain" description="SAP" evidence="3">
    <location>
        <begin position="130"/>
        <end position="164"/>
    </location>
</feature>
<evidence type="ECO:0000256" key="2">
    <source>
        <dbReference type="SAM" id="MobiDB-lite"/>
    </source>
</evidence>
<dbReference type="RefSeq" id="XP_030531459.1">
    <property type="nucleotide sequence ID" value="XM_030675599.2"/>
</dbReference>